<evidence type="ECO:0000313" key="2">
    <source>
        <dbReference type="EMBL" id="KZZ96206.1"/>
    </source>
</evidence>
<feature type="transmembrane region" description="Helical" evidence="1">
    <location>
        <begin position="37"/>
        <end position="55"/>
    </location>
</feature>
<evidence type="ECO:0000313" key="3">
    <source>
        <dbReference type="Proteomes" id="UP000242877"/>
    </source>
</evidence>
<dbReference type="OrthoDB" id="4205896at2759"/>
<dbReference type="AlphaFoldDB" id="A0A168C6K8"/>
<comment type="caution">
    <text evidence="2">The sequence shown here is derived from an EMBL/GenBank/DDBJ whole genome shotgun (WGS) entry which is preliminary data.</text>
</comment>
<proteinExistence type="predicted"/>
<feature type="transmembrane region" description="Helical" evidence="1">
    <location>
        <begin position="109"/>
        <end position="131"/>
    </location>
</feature>
<keyword evidence="1" id="KW-0472">Membrane</keyword>
<gene>
    <name evidence="2" type="ORF">AAP_00979</name>
</gene>
<protein>
    <submittedName>
        <fullName evidence="2">Uncharacterized protein</fullName>
    </submittedName>
</protein>
<keyword evidence="3" id="KW-1185">Reference proteome</keyword>
<reference evidence="2 3" key="1">
    <citation type="journal article" date="2016" name="Genome Biol. Evol.">
        <title>Divergent and convergent evolution of fungal pathogenicity.</title>
        <authorList>
            <person name="Shang Y."/>
            <person name="Xiao G."/>
            <person name="Zheng P."/>
            <person name="Cen K."/>
            <person name="Zhan S."/>
            <person name="Wang C."/>
        </authorList>
    </citation>
    <scope>NUCLEOTIDE SEQUENCE [LARGE SCALE GENOMIC DNA]</scope>
    <source>
        <strain evidence="2 3">ARSEF 7405</strain>
    </source>
</reference>
<accession>A0A168C6K8</accession>
<keyword evidence="1" id="KW-0812">Transmembrane</keyword>
<dbReference type="VEuPathDB" id="FungiDB:AAP_00979"/>
<organism evidence="2 3">
    <name type="scientific">Ascosphaera apis ARSEF 7405</name>
    <dbReference type="NCBI Taxonomy" id="392613"/>
    <lineage>
        <taxon>Eukaryota</taxon>
        <taxon>Fungi</taxon>
        <taxon>Dikarya</taxon>
        <taxon>Ascomycota</taxon>
        <taxon>Pezizomycotina</taxon>
        <taxon>Eurotiomycetes</taxon>
        <taxon>Eurotiomycetidae</taxon>
        <taxon>Onygenales</taxon>
        <taxon>Ascosphaeraceae</taxon>
        <taxon>Ascosphaera</taxon>
    </lineage>
</organism>
<keyword evidence="1" id="KW-1133">Transmembrane helix</keyword>
<dbReference type="EMBL" id="AZGZ01000003">
    <property type="protein sequence ID" value="KZZ96206.1"/>
    <property type="molecule type" value="Genomic_DNA"/>
</dbReference>
<feature type="transmembrane region" description="Helical" evidence="1">
    <location>
        <begin position="75"/>
        <end position="97"/>
    </location>
</feature>
<sequence>MAGSLFPRAFSALARATEYKEPEKPKLTKAQKHLRRAFLCFIPRVLVMLTALITMGYEIHDSLLFRDRGRMDSNIAATVMVAASVIIPCITALLHAFFDEADMYDSVKVIRYCAGTFHLLSLIACLVALGLNSALPPPRLKSGAQLDLSSCQILPSKSNSDGSVLSLQGPYSLCADSKWTSIVICILTFWEAMEYHLFATAAVYW</sequence>
<dbReference type="Proteomes" id="UP000242877">
    <property type="component" value="Unassembled WGS sequence"/>
</dbReference>
<evidence type="ECO:0000256" key="1">
    <source>
        <dbReference type="SAM" id="Phobius"/>
    </source>
</evidence>
<name>A0A168C6K8_9EURO</name>